<name>L5KWJ7_PTEAL</name>
<evidence type="ECO:0000313" key="1">
    <source>
        <dbReference type="EMBL" id="ELK15356.1"/>
    </source>
</evidence>
<dbReference type="InParanoid" id="L5KWJ7"/>
<organism evidence="1 2">
    <name type="scientific">Pteropus alecto</name>
    <name type="common">Black flying fox</name>
    <dbReference type="NCBI Taxonomy" id="9402"/>
    <lineage>
        <taxon>Eukaryota</taxon>
        <taxon>Metazoa</taxon>
        <taxon>Chordata</taxon>
        <taxon>Craniata</taxon>
        <taxon>Vertebrata</taxon>
        <taxon>Euteleostomi</taxon>
        <taxon>Mammalia</taxon>
        <taxon>Eutheria</taxon>
        <taxon>Laurasiatheria</taxon>
        <taxon>Chiroptera</taxon>
        <taxon>Yinpterochiroptera</taxon>
        <taxon>Pteropodoidea</taxon>
        <taxon>Pteropodidae</taxon>
        <taxon>Pteropodinae</taxon>
        <taxon>Pteropus</taxon>
    </lineage>
</organism>
<accession>L5KWJ7</accession>
<sequence>MVLSHECESVQWGYPERDPLFAFAFGPQVKMLSDIGWKCGRSPGGGRIRKWTGHHHQMLVPGDIPRICTASSPLVDLAEKQQR</sequence>
<reference evidence="2" key="1">
    <citation type="journal article" date="2013" name="Science">
        <title>Comparative analysis of bat genomes provides insight into the evolution of flight and immunity.</title>
        <authorList>
            <person name="Zhang G."/>
            <person name="Cowled C."/>
            <person name="Shi Z."/>
            <person name="Huang Z."/>
            <person name="Bishop-Lilly K.A."/>
            <person name="Fang X."/>
            <person name="Wynne J.W."/>
            <person name="Xiong Z."/>
            <person name="Baker M.L."/>
            <person name="Zhao W."/>
            <person name="Tachedjian M."/>
            <person name="Zhu Y."/>
            <person name="Zhou P."/>
            <person name="Jiang X."/>
            <person name="Ng J."/>
            <person name="Yang L."/>
            <person name="Wu L."/>
            <person name="Xiao J."/>
            <person name="Feng Y."/>
            <person name="Chen Y."/>
            <person name="Sun X."/>
            <person name="Zhang Y."/>
            <person name="Marsh G.A."/>
            <person name="Crameri G."/>
            <person name="Broder C.C."/>
            <person name="Frey K.G."/>
            <person name="Wang L.F."/>
            <person name="Wang J."/>
        </authorList>
    </citation>
    <scope>NUCLEOTIDE SEQUENCE [LARGE SCALE GENOMIC DNA]</scope>
</reference>
<dbReference type="Proteomes" id="UP000010552">
    <property type="component" value="Unassembled WGS sequence"/>
</dbReference>
<protein>
    <submittedName>
        <fullName evidence="1">Uncharacterized protein</fullName>
    </submittedName>
</protein>
<evidence type="ECO:0000313" key="2">
    <source>
        <dbReference type="Proteomes" id="UP000010552"/>
    </source>
</evidence>
<dbReference type="AlphaFoldDB" id="L5KWJ7"/>
<proteinExistence type="predicted"/>
<dbReference type="EMBL" id="KB030537">
    <property type="protein sequence ID" value="ELK15356.1"/>
    <property type="molecule type" value="Genomic_DNA"/>
</dbReference>
<gene>
    <name evidence="1" type="ORF">PAL_GLEAN10010976</name>
</gene>
<keyword evidence="2" id="KW-1185">Reference proteome</keyword>